<protein>
    <submittedName>
        <fullName evidence="1">Uncharacterized protein</fullName>
    </submittedName>
</protein>
<keyword evidence="2" id="KW-1185">Reference proteome</keyword>
<sequence>MKEVESWECISICRVGVTVYPTSDAHRIELRHAPSATTTTMHIGDAVDSKQTDADTKVNQEPDHSCIIIFAEFAQCESREKGGFQIFSAPNEYIFEPFLQPISVILHLQKIFDARFSPSFRLSDDTFRLILQASSARNITRNGNNAVSTGSGGWSGVAEAPRQCSSGFRTDLTATVVLGKAYNYYIKENHSESEPTL</sequence>
<reference evidence="1 2" key="1">
    <citation type="journal article" date="2017" name="Gigascience">
        <title>Genome sequence of the small brown planthopper, Laodelphax striatellus.</title>
        <authorList>
            <person name="Zhu J."/>
            <person name="Jiang F."/>
            <person name="Wang X."/>
            <person name="Yang P."/>
            <person name="Bao Y."/>
            <person name="Zhao W."/>
            <person name="Wang W."/>
            <person name="Lu H."/>
            <person name="Wang Q."/>
            <person name="Cui N."/>
            <person name="Li J."/>
            <person name="Chen X."/>
            <person name="Luo L."/>
            <person name="Yu J."/>
            <person name="Kang L."/>
            <person name="Cui F."/>
        </authorList>
    </citation>
    <scope>NUCLEOTIDE SEQUENCE [LARGE SCALE GENOMIC DNA]</scope>
    <source>
        <strain evidence="1">Lst14</strain>
    </source>
</reference>
<dbReference type="Proteomes" id="UP000291343">
    <property type="component" value="Unassembled WGS sequence"/>
</dbReference>
<dbReference type="InParanoid" id="A0A482WW65"/>
<dbReference type="AlphaFoldDB" id="A0A482WW65"/>
<evidence type="ECO:0000313" key="2">
    <source>
        <dbReference type="Proteomes" id="UP000291343"/>
    </source>
</evidence>
<evidence type="ECO:0000313" key="1">
    <source>
        <dbReference type="EMBL" id="RZF37576.1"/>
    </source>
</evidence>
<comment type="caution">
    <text evidence="1">The sequence shown here is derived from an EMBL/GenBank/DDBJ whole genome shotgun (WGS) entry which is preliminary data.</text>
</comment>
<organism evidence="1 2">
    <name type="scientific">Laodelphax striatellus</name>
    <name type="common">Small brown planthopper</name>
    <name type="synonym">Delphax striatella</name>
    <dbReference type="NCBI Taxonomy" id="195883"/>
    <lineage>
        <taxon>Eukaryota</taxon>
        <taxon>Metazoa</taxon>
        <taxon>Ecdysozoa</taxon>
        <taxon>Arthropoda</taxon>
        <taxon>Hexapoda</taxon>
        <taxon>Insecta</taxon>
        <taxon>Pterygota</taxon>
        <taxon>Neoptera</taxon>
        <taxon>Paraneoptera</taxon>
        <taxon>Hemiptera</taxon>
        <taxon>Auchenorrhyncha</taxon>
        <taxon>Fulgoroidea</taxon>
        <taxon>Delphacidae</taxon>
        <taxon>Criomorphinae</taxon>
        <taxon>Laodelphax</taxon>
    </lineage>
</organism>
<proteinExistence type="predicted"/>
<dbReference type="EMBL" id="QKKF02023871">
    <property type="protein sequence ID" value="RZF37576.1"/>
    <property type="molecule type" value="Genomic_DNA"/>
</dbReference>
<accession>A0A482WW65</accession>
<name>A0A482WW65_LAOST</name>
<gene>
    <name evidence="1" type="ORF">LSTR_LSTR013997</name>
</gene>